<dbReference type="InterPro" id="IPR036424">
    <property type="entry name" value="UPP_synth-like_sf"/>
</dbReference>
<dbReference type="FunFam" id="3.40.1180.10:FF:000001">
    <property type="entry name" value="(2E,6E)-farnesyl-diphosphate-specific ditrans,polycis-undecaprenyl-diphosphate synthase"/>
    <property type="match status" value="1"/>
</dbReference>
<dbReference type="GO" id="GO:0008834">
    <property type="term" value="F:ditrans,polycis-undecaprenyl-diphosphate synthase [(2E,6E)-farnesyl-diphosphate specific] activity"/>
    <property type="evidence" value="ECO:0007669"/>
    <property type="project" value="TreeGrafter"/>
</dbReference>
<sequence length="284" mass="31301">MRQRGPGRYADGMAAAGGQLGFGRNGMKDKQASIAEGACGLPAPLHVGVIMDGNGRWAAQRGLPRFEGHRRGVEALRRAVRAAADLGVRYLTVYSFSSENWSRPPAEVSELMGLLKFFIRSDLRALEQEGVRVRVIGERDNLKPDIVALLDEAEARTRANTKLDLLVAFNYGSRQEIVAAARSLARDVAEGRIAPDDIDEALFASRLGTRFAPDPDLIIRTSGEMRLSNFLMWQSAYSELVFLPIYWPDFDRQAFQSALETFRARERRFGGVGDAAEPQVASAS</sequence>
<dbReference type="EMBL" id="FYDG01000004">
    <property type="protein sequence ID" value="SNB70931.1"/>
    <property type="molecule type" value="Genomic_DNA"/>
</dbReference>
<comment type="function">
    <text evidence="2">Catalyzes the condensation of isopentenyl diphosphate (IPP) with allylic pyrophosphates generating different type of terpenoids.</text>
</comment>
<name>A0A212REX7_RHOAC</name>
<keyword evidence="2" id="KW-0460">Magnesium</keyword>
<dbReference type="Proteomes" id="UP000198418">
    <property type="component" value="Unassembled WGS sequence"/>
</dbReference>
<dbReference type="PANTHER" id="PTHR10291:SF0">
    <property type="entry name" value="DEHYDRODOLICHYL DIPHOSPHATE SYNTHASE 2"/>
    <property type="match status" value="1"/>
</dbReference>
<dbReference type="GO" id="GO:0016094">
    <property type="term" value="P:polyprenol biosynthetic process"/>
    <property type="evidence" value="ECO:0007669"/>
    <property type="project" value="TreeGrafter"/>
</dbReference>
<keyword evidence="1 2" id="KW-0808">Transferase</keyword>
<feature type="active site" description="Proton acceptor" evidence="2">
    <location>
        <position position="100"/>
    </location>
</feature>
<comment type="similarity">
    <text evidence="2">Belongs to the UPP synthase family.</text>
</comment>
<feature type="binding site" evidence="2">
    <location>
        <position position="69"/>
    </location>
    <ligand>
        <name>substrate</name>
    </ligand>
</feature>
<dbReference type="CDD" id="cd00475">
    <property type="entry name" value="Cis_IPPS"/>
    <property type="match status" value="1"/>
</dbReference>
<dbReference type="NCBIfam" id="NF011408">
    <property type="entry name" value="PRK14834.1"/>
    <property type="match status" value="1"/>
</dbReference>
<proteinExistence type="inferred from homology"/>
<comment type="subunit">
    <text evidence="2">Homodimer.</text>
</comment>
<keyword evidence="4" id="KW-1185">Reference proteome</keyword>
<evidence type="ECO:0000313" key="3">
    <source>
        <dbReference type="EMBL" id="SNB70931.1"/>
    </source>
</evidence>
<accession>A0A212REX7</accession>
<feature type="binding site" evidence="2">
    <location>
        <position position="103"/>
    </location>
    <ligand>
        <name>substrate</name>
    </ligand>
</feature>
<organism evidence="3 4">
    <name type="scientific">Rhodoblastus acidophilus</name>
    <name type="common">Rhodopseudomonas acidophila</name>
    <dbReference type="NCBI Taxonomy" id="1074"/>
    <lineage>
        <taxon>Bacteria</taxon>
        <taxon>Pseudomonadati</taxon>
        <taxon>Pseudomonadota</taxon>
        <taxon>Alphaproteobacteria</taxon>
        <taxon>Hyphomicrobiales</taxon>
        <taxon>Rhodoblastaceae</taxon>
        <taxon>Rhodoblastus</taxon>
    </lineage>
</organism>
<comment type="cofactor">
    <cofactor evidence="2">
        <name>Mg(2+)</name>
        <dbReference type="ChEBI" id="CHEBI:18420"/>
    </cofactor>
    <text evidence="2">Binds 2 magnesium ions per subunit.</text>
</comment>
<keyword evidence="2" id="KW-0479">Metal-binding</keyword>
<feature type="binding site" evidence="2">
    <location>
        <position position="65"/>
    </location>
    <ligand>
        <name>substrate</name>
    </ligand>
</feature>
<dbReference type="Gene3D" id="3.40.1180.10">
    <property type="entry name" value="Decaprenyl diphosphate synthase-like"/>
    <property type="match status" value="1"/>
</dbReference>
<feature type="binding site" evidence="2">
    <location>
        <begin position="226"/>
        <end position="228"/>
    </location>
    <ligand>
        <name>substrate</name>
    </ligand>
</feature>
<feature type="binding site" evidence="2">
    <location>
        <begin position="53"/>
        <end position="56"/>
    </location>
    <ligand>
        <name>substrate</name>
    </ligand>
</feature>
<gene>
    <name evidence="3" type="ORF">SAMN06265338_10453</name>
</gene>
<dbReference type="EC" id="2.5.1.-" evidence="2"/>
<feature type="binding site" evidence="2">
    <location>
        <begin position="97"/>
        <end position="99"/>
    </location>
    <ligand>
        <name>substrate</name>
    </ligand>
</feature>
<feature type="active site" evidence="2">
    <location>
        <position position="52"/>
    </location>
</feature>
<evidence type="ECO:0000313" key="4">
    <source>
        <dbReference type="Proteomes" id="UP000198418"/>
    </source>
</evidence>
<feature type="binding site" evidence="2">
    <location>
        <position position="239"/>
    </location>
    <ligand>
        <name>Mg(2+)</name>
        <dbReference type="ChEBI" id="CHEBI:18420"/>
    </ligand>
</feature>
<dbReference type="SUPFAM" id="SSF64005">
    <property type="entry name" value="Undecaprenyl diphosphate synthase"/>
    <property type="match status" value="1"/>
</dbReference>
<dbReference type="PANTHER" id="PTHR10291">
    <property type="entry name" value="DEHYDRODOLICHYL DIPHOSPHATE SYNTHASE FAMILY MEMBER"/>
    <property type="match status" value="1"/>
</dbReference>
<dbReference type="GO" id="GO:0005829">
    <property type="term" value="C:cytosol"/>
    <property type="evidence" value="ECO:0007669"/>
    <property type="project" value="TreeGrafter"/>
</dbReference>
<feature type="binding site" evidence="2">
    <location>
        <position position="57"/>
    </location>
    <ligand>
        <name>substrate</name>
    </ligand>
</feature>
<dbReference type="AlphaFoldDB" id="A0A212REX7"/>
<reference evidence="4" key="1">
    <citation type="submission" date="2017-06" db="EMBL/GenBank/DDBJ databases">
        <authorList>
            <person name="Varghese N."/>
            <person name="Submissions S."/>
        </authorList>
    </citation>
    <scope>NUCLEOTIDE SEQUENCE [LARGE SCALE GENOMIC DNA]</scope>
    <source>
        <strain evidence="4">DSM 137</strain>
    </source>
</reference>
<dbReference type="InterPro" id="IPR001441">
    <property type="entry name" value="UPP_synth-like"/>
</dbReference>
<evidence type="ECO:0000256" key="2">
    <source>
        <dbReference type="HAMAP-Rule" id="MF_01139"/>
    </source>
</evidence>
<dbReference type="NCBIfam" id="TIGR00055">
    <property type="entry name" value="uppS"/>
    <property type="match status" value="1"/>
</dbReference>
<dbReference type="PROSITE" id="PS01066">
    <property type="entry name" value="UPP_SYNTHASE"/>
    <property type="match status" value="1"/>
</dbReference>
<feature type="binding site" evidence="2">
    <location>
        <position position="220"/>
    </location>
    <ligand>
        <name>substrate</name>
    </ligand>
</feature>
<feature type="binding site" evidence="2">
    <location>
        <position position="52"/>
    </location>
    <ligand>
        <name>Mg(2+)</name>
        <dbReference type="ChEBI" id="CHEBI:18420"/>
    </ligand>
</feature>
<protein>
    <recommendedName>
        <fullName evidence="2">Isoprenyl transferase</fullName>
        <ecNumber evidence="2">2.5.1.-</ecNumber>
    </recommendedName>
</protein>
<dbReference type="Pfam" id="PF01255">
    <property type="entry name" value="Prenyltransf"/>
    <property type="match status" value="1"/>
</dbReference>
<dbReference type="GO" id="GO:0000287">
    <property type="term" value="F:magnesium ion binding"/>
    <property type="evidence" value="ECO:0007669"/>
    <property type="project" value="UniProtKB-UniRule"/>
</dbReference>
<evidence type="ECO:0000256" key="1">
    <source>
        <dbReference type="ARBA" id="ARBA00022679"/>
    </source>
</evidence>
<dbReference type="InterPro" id="IPR018520">
    <property type="entry name" value="UPP_synth-like_CS"/>
</dbReference>
<feature type="binding site" evidence="2">
    <location>
        <position position="101"/>
    </location>
    <ligand>
        <name>substrate</name>
    </ligand>
</feature>
<dbReference type="NCBIfam" id="NF011405">
    <property type="entry name" value="PRK14830.1"/>
    <property type="match status" value="1"/>
</dbReference>
<dbReference type="HAMAP" id="MF_01139">
    <property type="entry name" value="ISPT"/>
    <property type="match status" value="1"/>
</dbReference>